<protein>
    <recommendedName>
        <fullName evidence="4">Amidohydrolase 3 domain-containing protein</fullName>
    </recommendedName>
</protein>
<keyword evidence="1" id="KW-0812">Transmembrane</keyword>
<dbReference type="Proteomes" id="UP000838763">
    <property type="component" value="Unassembled WGS sequence"/>
</dbReference>
<evidence type="ECO:0000313" key="2">
    <source>
        <dbReference type="EMBL" id="CAI4213263.1"/>
    </source>
</evidence>
<evidence type="ECO:0008006" key="4">
    <source>
        <dbReference type="Google" id="ProtNLM"/>
    </source>
</evidence>
<evidence type="ECO:0000256" key="1">
    <source>
        <dbReference type="SAM" id="Phobius"/>
    </source>
</evidence>
<accession>A0A9P1H0P1</accession>
<dbReference type="OrthoDB" id="10258955at2759"/>
<feature type="transmembrane region" description="Helical" evidence="1">
    <location>
        <begin position="30"/>
        <end position="49"/>
    </location>
</feature>
<dbReference type="SUPFAM" id="SSF51338">
    <property type="entry name" value="Composite domain of metallo-dependent hydrolases"/>
    <property type="match status" value="1"/>
</dbReference>
<dbReference type="Gene3D" id="2.30.40.10">
    <property type="entry name" value="Urease, subunit C, domain 1"/>
    <property type="match status" value="1"/>
</dbReference>
<name>A0A9P1H0P1_9PEZI</name>
<reference evidence="2" key="1">
    <citation type="submission" date="2022-11" db="EMBL/GenBank/DDBJ databases">
        <authorList>
            <person name="Scott C."/>
            <person name="Bruce N."/>
        </authorList>
    </citation>
    <scope>NUCLEOTIDE SEQUENCE</scope>
</reference>
<proteinExistence type="predicted"/>
<keyword evidence="1" id="KW-1133">Transmembrane helix</keyword>
<dbReference type="EMBL" id="CALLCH030000007">
    <property type="protein sequence ID" value="CAI4213263.1"/>
    <property type="molecule type" value="Genomic_DNA"/>
</dbReference>
<dbReference type="GO" id="GO:0016810">
    <property type="term" value="F:hydrolase activity, acting on carbon-nitrogen (but not peptide) bonds"/>
    <property type="evidence" value="ECO:0007669"/>
    <property type="project" value="InterPro"/>
</dbReference>
<gene>
    <name evidence="2" type="ORF">PPNO1_LOCUS3011</name>
</gene>
<dbReference type="AlphaFoldDB" id="A0A9P1H0P1"/>
<evidence type="ECO:0000313" key="3">
    <source>
        <dbReference type="Proteomes" id="UP000838763"/>
    </source>
</evidence>
<sequence>MKNHPAPSRFMSLEELRPLRRRPRRRSRELRALGLACLLLISYVQWRLYTETSSSRSPDITAHGLFIARLEEDLETCTKLHTKPTDPIGLGREKSARYVDGKPPTLIINATADVYLQHGLIKRLEERIPLDSLPKDTLVYDAKGRPLTSGIIDMHSHVGVHSLPTIHSNDDTSELSSDITPTNNIGGEAYVVKHAVGATDGRNETSVQDMLADPGRA</sequence>
<keyword evidence="1" id="KW-0472">Membrane</keyword>
<comment type="caution">
    <text evidence="2">The sequence shown here is derived from an EMBL/GenBank/DDBJ whole genome shotgun (WGS) entry which is preliminary data.</text>
</comment>
<keyword evidence="3" id="KW-1185">Reference proteome</keyword>
<organism evidence="2 3">
    <name type="scientific">Parascedosporium putredinis</name>
    <dbReference type="NCBI Taxonomy" id="1442378"/>
    <lineage>
        <taxon>Eukaryota</taxon>
        <taxon>Fungi</taxon>
        <taxon>Dikarya</taxon>
        <taxon>Ascomycota</taxon>
        <taxon>Pezizomycotina</taxon>
        <taxon>Sordariomycetes</taxon>
        <taxon>Hypocreomycetidae</taxon>
        <taxon>Microascales</taxon>
        <taxon>Microascaceae</taxon>
        <taxon>Parascedosporium</taxon>
    </lineage>
</organism>
<dbReference type="InterPro" id="IPR011059">
    <property type="entry name" value="Metal-dep_hydrolase_composite"/>
</dbReference>